<feature type="compositionally biased region" description="Polar residues" evidence="1">
    <location>
        <begin position="312"/>
        <end position="321"/>
    </location>
</feature>
<feature type="region of interest" description="Disordered" evidence="1">
    <location>
        <begin position="716"/>
        <end position="746"/>
    </location>
</feature>
<evidence type="ECO:0008006" key="5">
    <source>
        <dbReference type="Google" id="ProtNLM"/>
    </source>
</evidence>
<feature type="region of interest" description="Disordered" evidence="1">
    <location>
        <begin position="277"/>
        <end position="334"/>
    </location>
</feature>
<dbReference type="STRING" id="91928.A0A0D2CCT4"/>
<dbReference type="RefSeq" id="XP_016241525.1">
    <property type="nucleotide sequence ID" value="XM_016376249.1"/>
</dbReference>
<evidence type="ECO:0000313" key="3">
    <source>
        <dbReference type="EMBL" id="KIW21309.1"/>
    </source>
</evidence>
<feature type="region of interest" description="Disordered" evidence="1">
    <location>
        <begin position="1"/>
        <end position="64"/>
    </location>
</feature>
<feature type="compositionally biased region" description="Polar residues" evidence="1">
    <location>
        <begin position="1"/>
        <end position="11"/>
    </location>
</feature>
<name>A0A0D2CCT4_9EURO</name>
<feature type="compositionally biased region" description="Polar residues" evidence="1">
    <location>
        <begin position="666"/>
        <end position="679"/>
    </location>
</feature>
<feature type="region of interest" description="Disordered" evidence="1">
    <location>
        <begin position="786"/>
        <end position="813"/>
    </location>
</feature>
<feature type="region of interest" description="Disordered" evidence="1">
    <location>
        <begin position="95"/>
        <end position="118"/>
    </location>
</feature>
<dbReference type="HOGENOM" id="CLU_004045_1_0_1"/>
<feature type="compositionally biased region" description="Low complexity" evidence="1">
    <location>
        <begin position="283"/>
        <end position="295"/>
    </location>
</feature>
<feature type="transmembrane region" description="Helical" evidence="2">
    <location>
        <begin position="840"/>
        <end position="862"/>
    </location>
</feature>
<dbReference type="AlphaFoldDB" id="A0A0D2CCT4"/>
<dbReference type="OrthoDB" id="5973539at2759"/>
<dbReference type="Proteomes" id="UP000053328">
    <property type="component" value="Unassembled WGS sequence"/>
</dbReference>
<evidence type="ECO:0000256" key="2">
    <source>
        <dbReference type="SAM" id="Phobius"/>
    </source>
</evidence>
<sequence>METSFEPSGMSSGVVDAQETYRSQRDLMRGLRPVPSSIETYSASTQSKGTNWTTDDKSSPSSTFISSISDYESGSSCGKDQFYLERYSQGVQNAQVSSRATEKNTIRTKKPVVSTSDAENRRLPGLNIVTNFSTPLLRSQNESIVVDQVQSQRPRIGKRCATSVVSAKAEHVDQTTINLALEHSMASNTTMTHTSGHDRNRAREAYSKWQDLQTARRKLSDEASAQRTASVADYDSLVTIDLGTAQRKDQSSEKRSVVIGLSLPSNEANAHRLRDAANDTHATTTPETPVIVITPAEEGDSWKPQSMRRLRPSSSIYSTRSGPHDTRSGETLPPVPAMPEVHKKGHIPVGEAITLQTAGYAKSGEEEDIAFDGERDFQNPESVQRASSESQEHILPKEGDMARHRSQGWWNLMLSPMLSRKGTISEKTRTNNFERPPMPPISTLDEVDKHASVSSVFAESPETPRRLGLASPRASISARWTFWAKSKGMERHLDRTDDVTSKVPKDQTFAGDAQREPPIESFGGAGVGLAAEYYHACAVEQLSGVRYFECNNHSCVERLPQLQSLFDHEAGENATALEVGAEKSLDDIKPNVSVEHRIKSLATVNSEQEELSPNVRDASTAPVTKAKAIEAPAAGTSTVVEAVPRDDSNNVGNRQEVTPSPLEQARTLNTSTARQNVQSPDDKSSIPREFIQAAVQSPGPISPVVQEAMRSYGDVPMSEMSHPRHAVQSPEQTKKQVENPTSEQTQVAASTLHHHTTYSERLITMPAPLSYETRENHQIYAVPATTNRHMSESTPPKPASLKRRNSGGPEKSGMVAKIKSLFKKKGAKTDEDLQPTKRKWTLIVGAFLLLIVIACILLATLLTRHGDETPTQSQWLNLTGYPPIPTGISTIAMPDPVQEQSQCVAPTTMWSCALPKENQAEIAPNSPDQPNFRFEITFKNGTVPGNMTLPVNELRKRSANLSPRASDPFTKDLLEPNPTPPSRADEIFLGNTTDNITEPFQGEDTPFFMTFIPVFPLDPFNSTQGNLATSKLLASRDSNNSDIIPAPDVLDDGSAAPANLLPTSPYPTSQPIKLYNRGQQDEHFGFYMYYDKAIFLRSTAPLNTSQFSNNNGIDAADEDGGCTRGQSRLRCTLSQTRFLVRIWTNHAFDGTLLSPIVSNTSMGAGNNSATDFNRPGSFPYPTTISLDRHGGNINKKAVYCYGVNDLQVIQNDVKGIVPELRGFGGHLINPAPPLVEEGSGSGNATAADDGFDPEAGGIDGGTGGCGCVWQNWN</sequence>
<feature type="compositionally biased region" description="Polar residues" evidence="1">
    <location>
        <begin position="649"/>
        <end position="658"/>
    </location>
</feature>
<gene>
    <name evidence="3" type="ORF">PV08_01889</name>
</gene>
<protein>
    <recommendedName>
        <fullName evidence="5">Glycoprotease family protein</fullName>
    </recommendedName>
</protein>
<organism evidence="3 4">
    <name type="scientific">Exophiala spinifera</name>
    <dbReference type="NCBI Taxonomy" id="91928"/>
    <lineage>
        <taxon>Eukaryota</taxon>
        <taxon>Fungi</taxon>
        <taxon>Dikarya</taxon>
        <taxon>Ascomycota</taxon>
        <taxon>Pezizomycotina</taxon>
        <taxon>Eurotiomycetes</taxon>
        <taxon>Chaetothyriomycetidae</taxon>
        <taxon>Chaetothyriales</taxon>
        <taxon>Herpotrichiellaceae</taxon>
        <taxon>Exophiala</taxon>
    </lineage>
</organism>
<reference evidence="3 4" key="1">
    <citation type="submission" date="2015-01" db="EMBL/GenBank/DDBJ databases">
        <title>The Genome Sequence of Exophiala spinifera CBS89968.</title>
        <authorList>
            <consortium name="The Broad Institute Genomics Platform"/>
            <person name="Cuomo C."/>
            <person name="de Hoog S."/>
            <person name="Gorbushina A."/>
            <person name="Stielow B."/>
            <person name="Teixiera M."/>
            <person name="Abouelleil A."/>
            <person name="Chapman S.B."/>
            <person name="Priest M."/>
            <person name="Young S.K."/>
            <person name="Wortman J."/>
            <person name="Nusbaum C."/>
            <person name="Birren B."/>
        </authorList>
    </citation>
    <scope>NUCLEOTIDE SEQUENCE [LARGE SCALE GENOMIC DNA]</scope>
    <source>
        <strain evidence="3 4">CBS 89968</strain>
    </source>
</reference>
<dbReference type="EMBL" id="KN847492">
    <property type="protein sequence ID" value="KIW21309.1"/>
    <property type="molecule type" value="Genomic_DNA"/>
</dbReference>
<evidence type="ECO:0000256" key="1">
    <source>
        <dbReference type="SAM" id="MobiDB-lite"/>
    </source>
</evidence>
<feature type="region of interest" description="Disordered" evidence="1">
    <location>
        <begin position="493"/>
        <end position="517"/>
    </location>
</feature>
<accession>A0A0D2CCT4</accession>
<feature type="compositionally biased region" description="Basic and acidic residues" evidence="1">
    <location>
        <begin position="493"/>
        <end position="505"/>
    </location>
</feature>
<proteinExistence type="predicted"/>
<feature type="region of interest" description="Disordered" evidence="1">
    <location>
        <begin position="960"/>
        <end position="987"/>
    </location>
</feature>
<keyword evidence="2" id="KW-1133">Transmembrane helix</keyword>
<keyword evidence="2" id="KW-0472">Membrane</keyword>
<feature type="compositionally biased region" description="Polar residues" evidence="1">
    <location>
        <begin position="37"/>
        <end position="53"/>
    </location>
</feature>
<keyword evidence="4" id="KW-1185">Reference proteome</keyword>
<keyword evidence="2" id="KW-0812">Transmembrane</keyword>
<dbReference type="GeneID" id="27328972"/>
<evidence type="ECO:0000313" key="4">
    <source>
        <dbReference type="Proteomes" id="UP000053328"/>
    </source>
</evidence>
<feature type="region of interest" description="Disordered" evidence="1">
    <location>
        <begin position="637"/>
        <end position="685"/>
    </location>
</feature>
<dbReference type="VEuPathDB" id="FungiDB:PV08_01889"/>